<organism evidence="3 4">
    <name type="scientific">Streptomyces desertarenae</name>
    <dbReference type="NCBI Taxonomy" id="2666184"/>
    <lineage>
        <taxon>Bacteria</taxon>
        <taxon>Bacillati</taxon>
        <taxon>Actinomycetota</taxon>
        <taxon>Actinomycetes</taxon>
        <taxon>Kitasatosporales</taxon>
        <taxon>Streptomycetaceae</taxon>
        <taxon>Streptomyces</taxon>
    </lineage>
</organism>
<reference evidence="4" key="1">
    <citation type="journal article" date="2019" name="Int. J. Syst. Evol. Microbiol.">
        <title>The Global Catalogue of Microorganisms (GCM) 10K type strain sequencing project: providing services to taxonomists for standard genome sequencing and annotation.</title>
        <authorList>
            <consortium name="The Broad Institute Genomics Platform"/>
            <consortium name="The Broad Institute Genome Sequencing Center for Infectious Disease"/>
            <person name="Wu L."/>
            <person name="Ma J."/>
        </authorList>
    </citation>
    <scope>NUCLEOTIDE SEQUENCE [LARGE SCALE GENOMIC DNA]</scope>
    <source>
        <strain evidence="4">CGMCC 4.7455</strain>
    </source>
</reference>
<dbReference type="Pfam" id="PF14568">
    <property type="entry name" value="SUKH_6"/>
    <property type="match status" value="1"/>
</dbReference>
<evidence type="ECO:0000313" key="3">
    <source>
        <dbReference type="EMBL" id="MFD1828080.1"/>
    </source>
</evidence>
<proteinExistence type="predicted"/>
<accession>A0ABW4PDA9</accession>
<dbReference type="Proteomes" id="UP001597365">
    <property type="component" value="Unassembled WGS sequence"/>
</dbReference>
<comment type="caution">
    <text evidence="3">The sequence shown here is derived from an EMBL/GenBank/DDBJ whole genome shotgun (WGS) entry which is preliminary data.</text>
</comment>
<protein>
    <submittedName>
        <fullName evidence="3">SMI1/KNR4 family protein</fullName>
    </submittedName>
</protein>
<dbReference type="SMART" id="SM00860">
    <property type="entry name" value="SMI1_KNR4"/>
    <property type="match status" value="2"/>
</dbReference>
<evidence type="ECO:0000313" key="4">
    <source>
        <dbReference type="Proteomes" id="UP001597365"/>
    </source>
</evidence>
<dbReference type="InterPro" id="IPR037883">
    <property type="entry name" value="Knr4/Smi1-like_sf"/>
</dbReference>
<name>A0ABW4PDA9_9ACTN</name>
<evidence type="ECO:0000256" key="1">
    <source>
        <dbReference type="SAM" id="MobiDB-lite"/>
    </source>
</evidence>
<dbReference type="SUPFAM" id="SSF160631">
    <property type="entry name" value="SMI1/KNR4-like"/>
    <property type="match status" value="2"/>
</dbReference>
<keyword evidence="4" id="KW-1185">Reference proteome</keyword>
<sequence length="404" mass="44226">MELLSLVARLALPAPVRPSDPPAAPAPLPVDWAAVEGRLGLRLPADYKRLVSACGPLELGGRLWLHAPCERGERFEYGDWLWETHRECRIASRRTPPYQPPPFHPEPGGLLAWGETRDGVRLFWDTGAHDDPDRWPVVAHDRNAGGEEDPWRRWGTTLTETVAALLADGLPLPRGRTLGPLPATACRTAFLVGARPWTPPERDPEPAPEAGGVRRAALTGGNGLEALTRLVPPPATPYLGDGTWEWLFEELGTRLPDEYVTLMERYGSGHWGNWLGFFAPLRTAGNGLAHHARRAADTYRGLRGRSPEHHPLAVWPEPGGFLPFAVSVEGDHLGWLTEGEPDDWPVAVWPRRAGQGPPLAGTLTDVLLEWLRGDLVTEGLAGLGEEDDPLAFAGFSPGSDDTHW</sequence>
<evidence type="ECO:0000259" key="2">
    <source>
        <dbReference type="SMART" id="SM00860"/>
    </source>
</evidence>
<dbReference type="EMBL" id="JBHUFU010000001">
    <property type="protein sequence ID" value="MFD1828080.1"/>
    <property type="molecule type" value="Genomic_DNA"/>
</dbReference>
<feature type="domain" description="Knr4/Smi1-like" evidence="2">
    <location>
        <begin position="27"/>
        <end position="168"/>
    </location>
</feature>
<dbReference type="Gene3D" id="3.40.1580.10">
    <property type="entry name" value="SMI1/KNR4-like"/>
    <property type="match status" value="1"/>
</dbReference>
<dbReference type="RefSeq" id="WP_380895285.1">
    <property type="nucleotide sequence ID" value="NZ_JBHUFU010000001.1"/>
</dbReference>
<feature type="region of interest" description="Disordered" evidence="1">
    <location>
        <begin position="195"/>
        <end position="214"/>
    </location>
</feature>
<feature type="domain" description="Knr4/Smi1-like" evidence="2">
    <location>
        <begin position="234"/>
        <end position="373"/>
    </location>
</feature>
<dbReference type="InterPro" id="IPR018958">
    <property type="entry name" value="Knr4/Smi1-like_dom"/>
</dbReference>
<gene>
    <name evidence="3" type="ORF">ACFSJS_00170</name>
</gene>